<dbReference type="HAMAP" id="MF_00081">
    <property type="entry name" value="HrcA"/>
    <property type="match status" value="1"/>
</dbReference>
<proteinExistence type="inferred from homology"/>
<evidence type="ECO:0000259" key="6">
    <source>
        <dbReference type="Pfam" id="PF01628"/>
    </source>
</evidence>
<dbReference type="InterPro" id="IPR029016">
    <property type="entry name" value="GAF-like_dom_sf"/>
</dbReference>
<comment type="similarity">
    <text evidence="5">Belongs to the HrcA family.</text>
</comment>
<reference evidence="7 8" key="1">
    <citation type="submission" date="2018-10" db="EMBL/GenBank/DDBJ databases">
        <title>An updated phylogeny of the Alphaproteobacteria reveals that the parasitic Rickettsiales and Holosporales have independent origins.</title>
        <authorList>
            <person name="Munoz-Gomez S.A."/>
            <person name="Hess S."/>
            <person name="Burger G."/>
            <person name="Lang B.F."/>
            <person name="Susko E."/>
            <person name="Slamovits C.H."/>
            <person name="Roger A.J."/>
        </authorList>
    </citation>
    <scope>NUCLEOTIDE SEQUENCE [LARGE SCALE GENOMIC DNA]</scope>
    <source>
        <strain evidence="7">HOLO01</strain>
    </source>
</reference>
<sequence length="350" mass="37943">MSLSIAELSRRSLEIFRELVDTYVETGEPVGSRTLSRRLQTPLSPATIRNIMADLEEAGLLYAPHTSAGRLPTDEGLRLFVHGLLEVGDLSEEDRLYLNQLSENSGQSVDRVLEKATSLLSGLSQCAGLVMAPKTDAPLKHIEFVHLTPGRALVVLISEDGVVENRLIDVPKGITPSILTEATNYLSTRLTGRTLSQAKNTIHEELNHFQAHLNDLAAKVVEAGLAVWAGGDQASSLIIKGQSHLLQGVTEMADLEQIRQLFQVLDTKEALHQLLDASIKGDGVQIFIGSDNNLFKLSGCSMVVSPYHNSRHEIVGAIGVIGPARMNYGKIIPLVDYTAKMVGRLMGAGI</sequence>
<evidence type="ECO:0000256" key="2">
    <source>
        <dbReference type="ARBA" id="ARBA00023015"/>
    </source>
</evidence>
<dbReference type="InterPro" id="IPR023120">
    <property type="entry name" value="WHTH_transcript_rep_HrcA_IDD"/>
</dbReference>
<evidence type="ECO:0000256" key="3">
    <source>
        <dbReference type="ARBA" id="ARBA00023016"/>
    </source>
</evidence>
<dbReference type="EMBL" id="SCFB01000004">
    <property type="protein sequence ID" value="RZI46479.1"/>
    <property type="molecule type" value="Genomic_DNA"/>
</dbReference>
<dbReference type="InterPro" id="IPR002571">
    <property type="entry name" value="HrcA"/>
</dbReference>
<dbReference type="SUPFAM" id="SSF55781">
    <property type="entry name" value="GAF domain-like"/>
    <property type="match status" value="1"/>
</dbReference>
<feature type="domain" description="Heat-inducible transcription repressor HrcA C-terminal" evidence="6">
    <location>
        <begin position="110"/>
        <end position="332"/>
    </location>
</feature>
<comment type="caution">
    <text evidence="7">The sequence shown here is derived from an EMBL/GenBank/DDBJ whole genome shotgun (WGS) entry which is preliminary data.</text>
</comment>
<comment type="function">
    <text evidence="5">Negative regulator of class I heat shock genes (grpE-dnaK-dnaJ and groELS operons). Prevents heat-shock induction of these operons.</text>
</comment>
<keyword evidence="2 5" id="KW-0805">Transcription regulation</keyword>
<dbReference type="Gene3D" id="3.30.390.60">
    <property type="entry name" value="Heat-inducible transcription repressor hrca homolog, domain 3"/>
    <property type="match status" value="1"/>
</dbReference>
<dbReference type="Pfam" id="PF01628">
    <property type="entry name" value="HrcA"/>
    <property type="match status" value="1"/>
</dbReference>
<dbReference type="GO" id="GO:0003677">
    <property type="term" value="F:DNA binding"/>
    <property type="evidence" value="ECO:0007669"/>
    <property type="project" value="InterPro"/>
</dbReference>
<dbReference type="InterPro" id="IPR036388">
    <property type="entry name" value="WH-like_DNA-bd_sf"/>
</dbReference>
<dbReference type="InterPro" id="IPR036390">
    <property type="entry name" value="WH_DNA-bd_sf"/>
</dbReference>
<dbReference type="PANTHER" id="PTHR34824">
    <property type="entry name" value="HEAT-INDUCIBLE TRANSCRIPTION REPRESSOR HRCA"/>
    <property type="match status" value="1"/>
</dbReference>
<dbReference type="Gene3D" id="3.30.450.40">
    <property type="match status" value="1"/>
</dbReference>
<evidence type="ECO:0000256" key="5">
    <source>
        <dbReference type="HAMAP-Rule" id="MF_00081"/>
    </source>
</evidence>
<dbReference type="Proteomes" id="UP000293550">
    <property type="component" value="Unassembled WGS sequence"/>
</dbReference>
<keyword evidence="8" id="KW-1185">Reference proteome</keyword>
<keyword evidence="3 5" id="KW-0346">Stress response</keyword>
<protein>
    <recommendedName>
        <fullName evidence="5">Heat-inducible transcription repressor HrcA</fullName>
    </recommendedName>
</protein>
<keyword evidence="1 5" id="KW-0678">Repressor</keyword>
<gene>
    <name evidence="5 7" type="primary">hrcA</name>
    <name evidence="7" type="ORF">EQU50_02525</name>
</gene>
<evidence type="ECO:0000313" key="7">
    <source>
        <dbReference type="EMBL" id="RZI46479.1"/>
    </source>
</evidence>
<keyword evidence="4 5" id="KW-0804">Transcription</keyword>
<name>A0A4Q7DJN8_9PROT</name>
<evidence type="ECO:0000256" key="1">
    <source>
        <dbReference type="ARBA" id="ARBA00022491"/>
    </source>
</evidence>
<dbReference type="OrthoDB" id="9783139at2"/>
<evidence type="ECO:0000313" key="8">
    <source>
        <dbReference type="Proteomes" id="UP000293550"/>
    </source>
</evidence>
<dbReference type="InterPro" id="IPR021153">
    <property type="entry name" value="HrcA_C"/>
</dbReference>
<dbReference type="SUPFAM" id="SSF46785">
    <property type="entry name" value="Winged helix' DNA-binding domain"/>
    <property type="match status" value="1"/>
</dbReference>
<evidence type="ECO:0000256" key="4">
    <source>
        <dbReference type="ARBA" id="ARBA00023163"/>
    </source>
</evidence>
<dbReference type="PANTHER" id="PTHR34824:SF1">
    <property type="entry name" value="HEAT-INDUCIBLE TRANSCRIPTION REPRESSOR HRCA"/>
    <property type="match status" value="1"/>
</dbReference>
<dbReference type="PIRSF" id="PIRSF005485">
    <property type="entry name" value="HrcA"/>
    <property type="match status" value="1"/>
</dbReference>
<dbReference type="NCBIfam" id="TIGR00331">
    <property type="entry name" value="hrcA"/>
    <property type="match status" value="1"/>
</dbReference>
<dbReference type="Gene3D" id="1.10.10.10">
    <property type="entry name" value="Winged helix-like DNA-binding domain superfamily/Winged helix DNA-binding domain"/>
    <property type="match status" value="1"/>
</dbReference>
<dbReference type="AlphaFoldDB" id="A0A4Q7DJN8"/>
<accession>A0A4Q7DJN8</accession>
<dbReference type="GO" id="GO:0045892">
    <property type="term" value="P:negative regulation of DNA-templated transcription"/>
    <property type="evidence" value="ECO:0007669"/>
    <property type="project" value="UniProtKB-UniRule"/>
</dbReference>
<organism evidence="7 8">
    <name type="scientific">Candidatus Finniella inopinata</name>
    <dbReference type="NCBI Taxonomy" id="1696036"/>
    <lineage>
        <taxon>Bacteria</taxon>
        <taxon>Pseudomonadati</taxon>
        <taxon>Pseudomonadota</taxon>
        <taxon>Alphaproteobacteria</taxon>
        <taxon>Holosporales</taxon>
        <taxon>Candidatus Paracaedibacteraceae</taxon>
        <taxon>Candidatus Finniella</taxon>
    </lineage>
</organism>